<dbReference type="InterPro" id="IPR013974">
    <property type="entry name" value="SAF"/>
</dbReference>
<dbReference type="Gene3D" id="3.90.1210.10">
    <property type="entry name" value="Antifreeze-like/N-acetylneuraminic acid synthase C-terminal domain"/>
    <property type="match status" value="1"/>
</dbReference>
<dbReference type="InterPro" id="IPR051690">
    <property type="entry name" value="PseI-like"/>
</dbReference>
<protein>
    <submittedName>
        <fullName evidence="3">N-acetylneuraminate synthase</fullName>
    </submittedName>
</protein>
<dbReference type="InterPro" id="IPR013132">
    <property type="entry name" value="PseI/NeuA/B-like_N"/>
</dbReference>
<evidence type="ECO:0000259" key="2">
    <source>
        <dbReference type="SMART" id="SM00858"/>
    </source>
</evidence>
<dbReference type="InterPro" id="IPR036732">
    <property type="entry name" value="AFP_Neu5c_C_sf"/>
</dbReference>
<comment type="caution">
    <text evidence="3">The sequence shown here is derived from an EMBL/GenBank/DDBJ whole genome shotgun (WGS) entry which is preliminary data.</text>
</comment>
<sequence>MTTPASPEPAVNPEPAVTAERGHAATDSTHVTPVEIAGRMVPTPGDVYVIAEAGVNHNGDLDLAHRLVDIAAAAGADAVKFQTFSPDKLVSSAAATTPYQRDRGGSADQRSLLEALTLPAEAWAELRDHATEAGSTFLSTPFDLDSAEMLVGLGLPALKVSSGELTNLPYLRELARLGVTLLVSTGMGTEDEVAAAVEACDGAPGLVLFHCVSAYPAPVEECNLRVIPRLTERHGIPVGWSDHTPGLTTALGAVALGAPVLEKHFTSDRTLPGPDHLASLEPEALADYVTQTKLLAAALGDGVKVRMPSEEENAVLVRRSWHAAHDLAAGAALTGADLQLLRPEGGISPAVDIRGRVLARDVSAGAPLTDDDLAR</sequence>
<accession>A0A543PX68</accession>
<dbReference type="EMBL" id="VFQF01000001">
    <property type="protein sequence ID" value="TQN48677.1"/>
    <property type="molecule type" value="Genomic_DNA"/>
</dbReference>
<feature type="compositionally biased region" description="Pro residues" evidence="1">
    <location>
        <begin position="1"/>
        <end position="12"/>
    </location>
</feature>
<dbReference type="Pfam" id="PF08666">
    <property type="entry name" value="SAF"/>
    <property type="match status" value="1"/>
</dbReference>
<dbReference type="Proteomes" id="UP000320085">
    <property type="component" value="Unassembled WGS sequence"/>
</dbReference>
<dbReference type="Pfam" id="PF03102">
    <property type="entry name" value="NeuB"/>
    <property type="match status" value="1"/>
</dbReference>
<dbReference type="PANTHER" id="PTHR42966">
    <property type="entry name" value="N-ACETYLNEURAMINATE SYNTHASE"/>
    <property type="match status" value="1"/>
</dbReference>
<dbReference type="Gene3D" id="3.20.20.70">
    <property type="entry name" value="Aldolase class I"/>
    <property type="match status" value="1"/>
</dbReference>
<reference evidence="3 4" key="1">
    <citation type="submission" date="2019-06" db="EMBL/GenBank/DDBJ databases">
        <title>Sequencing the genomes of 1000 actinobacteria strains.</title>
        <authorList>
            <person name="Klenk H.-P."/>
        </authorList>
    </citation>
    <scope>NUCLEOTIDE SEQUENCE [LARGE SCALE GENOMIC DNA]</scope>
    <source>
        <strain evidence="3 4">DSM 21776</strain>
    </source>
</reference>
<dbReference type="SUPFAM" id="SSF51569">
    <property type="entry name" value="Aldolase"/>
    <property type="match status" value="1"/>
</dbReference>
<dbReference type="GO" id="GO:0047444">
    <property type="term" value="F:N-acylneuraminate-9-phosphate synthase activity"/>
    <property type="evidence" value="ECO:0007669"/>
    <property type="project" value="TreeGrafter"/>
</dbReference>
<evidence type="ECO:0000256" key="1">
    <source>
        <dbReference type="SAM" id="MobiDB-lite"/>
    </source>
</evidence>
<dbReference type="RefSeq" id="WP_246069715.1">
    <property type="nucleotide sequence ID" value="NZ_BAAAQC010000006.1"/>
</dbReference>
<gene>
    <name evidence="3" type="ORF">FHX52_1820</name>
</gene>
<evidence type="ECO:0000313" key="4">
    <source>
        <dbReference type="Proteomes" id="UP000320085"/>
    </source>
</evidence>
<feature type="region of interest" description="Disordered" evidence="1">
    <location>
        <begin position="1"/>
        <end position="29"/>
    </location>
</feature>
<dbReference type="SUPFAM" id="SSF51269">
    <property type="entry name" value="AFP III-like domain"/>
    <property type="match status" value="1"/>
</dbReference>
<feature type="domain" description="SAF" evidence="2">
    <location>
        <begin position="318"/>
        <end position="374"/>
    </location>
</feature>
<evidence type="ECO:0000313" key="3">
    <source>
        <dbReference type="EMBL" id="TQN48677.1"/>
    </source>
</evidence>
<dbReference type="GO" id="GO:0016051">
    <property type="term" value="P:carbohydrate biosynthetic process"/>
    <property type="evidence" value="ECO:0007669"/>
    <property type="project" value="InterPro"/>
</dbReference>
<name>A0A543PX68_9MICO</name>
<dbReference type="PANTHER" id="PTHR42966:SF1">
    <property type="entry name" value="SIALIC ACID SYNTHASE"/>
    <property type="match status" value="1"/>
</dbReference>
<organism evidence="3 4">
    <name type="scientific">Humibacillus xanthopallidus</name>
    <dbReference type="NCBI Taxonomy" id="412689"/>
    <lineage>
        <taxon>Bacteria</taxon>
        <taxon>Bacillati</taxon>
        <taxon>Actinomycetota</taxon>
        <taxon>Actinomycetes</taxon>
        <taxon>Micrococcales</taxon>
        <taxon>Intrasporangiaceae</taxon>
        <taxon>Humibacillus</taxon>
    </lineage>
</organism>
<dbReference type="AlphaFoldDB" id="A0A543PX68"/>
<proteinExistence type="predicted"/>
<dbReference type="InterPro" id="IPR013785">
    <property type="entry name" value="Aldolase_TIM"/>
</dbReference>
<dbReference type="SMART" id="SM00858">
    <property type="entry name" value="SAF"/>
    <property type="match status" value="1"/>
</dbReference>